<evidence type="ECO:0000313" key="3">
    <source>
        <dbReference type="Proteomes" id="UP001562425"/>
    </source>
</evidence>
<dbReference type="InterPro" id="IPR031734">
    <property type="entry name" value="MBF2"/>
</dbReference>
<feature type="signal peptide" evidence="1">
    <location>
        <begin position="1"/>
        <end position="20"/>
    </location>
</feature>
<gene>
    <name evidence="2" type="ORF">pipiens_015146</name>
</gene>
<dbReference type="Pfam" id="PF15868">
    <property type="entry name" value="MBF2"/>
    <property type="match status" value="1"/>
</dbReference>
<dbReference type="EMBL" id="JBEHCU010009872">
    <property type="protein sequence ID" value="KAL1379108.1"/>
    <property type="molecule type" value="Genomic_DNA"/>
</dbReference>
<feature type="chain" id="PRO_5044797263" description="Salivary secreted peptide" evidence="1">
    <location>
        <begin position="21"/>
        <end position="129"/>
    </location>
</feature>
<organism evidence="2 3">
    <name type="scientific">Culex pipiens pipiens</name>
    <name type="common">Northern house mosquito</name>
    <dbReference type="NCBI Taxonomy" id="38569"/>
    <lineage>
        <taxon>Eukaryota</taxon>
        <taxon>Metazoa</taxon>
        <taxon>Ecdysozoa</taxon>
        <taxon>Arthropoda</taxon>
        <taxon>Hexapoda</taxon>
        <taxon>Insecta</taxon>
        <taxon>Pterygota</taxon>
        <taxon>Neoptera</taxon>
        <taxon>Endopterygota</taxon>
        <taxon>Diptera</taxon>
        <taxon>Nematocera</taxon>
        <taxon>Culicoidea</taxon>
        <taxon>Culicidae</taxon>
        <taxon>Culicinae</taxon>
        <taxon>Culicini</taxon>
        <taxon>Culex</taxon>
        <taxon>Culex</taxon>
    </lineage>
</organism>
<evidence type="ECO:0008006" key="4">
    <source>
        <dbReference type="Google" id="ProtNLM"/>
    </source>
</evidence>
<protein>
    <recommendedName>
        <fullName evidence="4">Salivary secreted peptide</fullName>
    </recommendedName>
</protein>
<dbReference type="AlphaFoldDB" id="A0ABD1CRY1"/>
<sequence>MKFLLASATLLATFAVLILADSNQWGRRVSGDRLLNRTTVVNNSLPVPIKTAVVQYLPPPGVRPPNVTYIVARDNVKNPGQGGLAALISGGINQTHATVKLSSRPSLGFNFTVEIYGRYVNVMSATRFT</sequence>
<comment type="caution">
    <text evidence="2">The sequence shown here is derived from an EMBL/GenBank/DDBJ whole genome shotgun (WGS) entry which is preliminary data.</text>
</comment>
<dbReference type="PANTHER" id="PTHR37685:SF1">
    <property type="entry name" value="GEO11136P1-RELATED"/>
    <property type="match status" value="1"/>
</dbReference>
<evidence type="ECO:0000313" key="2">
    <source>
        <dbReference type="EMBL" id="KAL1379108.1"/>
    </source>
</evidence>
<evidence type="ECO:0000256" key="1">
    <source>
        <dbReference type="SAM" id="SignalP"/>
    </source>
</evidence>
<proteinExistence type="predicted"/>
<keyword evidence="3" id="KW-1185">Reference proteome</keyword>
<dbReference type="PANTHER" id="PTHR37685">
    <property type="entry name" value="GEO11136P1-RELATED"/>
    <property type="match status" value="1"/>
</dbReference>
<name>A0ABD1CRY1_CULPP</name>
<accession>A0ABD1CRY1</accession>
<dbReference type="Proteomes" id="UP001562425">
    <property type="component" value="Unassembled WGS sequence"/>
</dbReference>
<reference evidence="2 3" key="1">
    <citation type="submission" date="2024-05" db="EMBL/GenBank/DDBJ databases">
        <title>Culex pipiens pipiens assembly and annotation.</title>
        <authorList>
            <person name="Alout H."/>
            <person name="Durand T."/>
        </authorList>
    </citation>
    <scope>NUCLEOTIDE SEQUENCE [LARGE SCALE GENOMIC DNA]</scope>
    <source>
        <strain evidence="2">HA-2024</strain>
        <tissue evidence="2">Whole body</tissue>
    </source>
</reference>
<keyword evidence="1" id="KW-0732">Signal</keyword>